<evidence type="ECO:0000313" key="2">
    <source>
        <dbReference type="Proteomes" id="UP000015105"/>
    </source>
</evidence>
<dbReference type="AlphaFoldDB" id="A0A453R0F1"/>
<name>A0A453R0F1_AEGTS</name>
<reference evidence="1" key="5">
    <citation type="journal article" date="2021" name="G3 (Bethesda)">
        <title>Aegilops tauschii genome assembly Aet v5.0 features greater sequence contiguity and improved annotation.</title>
        <authorList>
            <person name="Wang L."/>
            <person name="Zhu T."/>
            <person name="Rodriguez J.C."/>
            <person name="Deal K.R."/>
            <person name="Dubcovsky J."/>
            <person name="McGuire P.E."/>
            <person name="Lux T."/>
            <person name="Spannagl M."/>
            <person name="Mayer K.F.X."/>
            <person name="Baldrich P."/>
            <person name="Meyers B.C."/>
            <person name="Huo N."/>
            <person name="Gu Y.Q."/>
            <person name="Zhou H."/>
            <person name="Devos K.M."/>
            <person name="Bennetzen J.L."/>
            <person name="Unver T."/>
            <person name="Budak H."/>
            <person name="Gulick P.J."/>
            <person name="Galiba G."/>
            <person name="Kalapos B."/>
            <person name="Nelson D.R."/>
            <person name="Li P."/>
            <person name="You F.M."/>
            <person name="Luo M.C."/>
            <person name="Dvorak J."/>
        </authorList>
    </citation>
    <scope>NUCLEOTIDE SEQUENCE [LARGE SCALE GENOMIC DNA]</scope>
    <source>
        <strain evidence="1">cv. AL8/78</strain>
    </source>
</reference>
<dbReference type="Proteomes" id="UP000015105">
    <property type="component" value="Chromosome 7D"/>
</dbReference>
<dbReference type="Gramene" id="AET7Gv20398700.1">
    <property type="protein sequence ID" value="AET7Gv20398700.1"/>
    <property type="gene ID" value="AET7Gv20398700"/>
</dbReference>
<accession>A0A453R0F1</accession>
<reference evidence="2" key="1">
    <citation type="journal article" date="2014" name="Science">
        <title>Ancient hybridizations among the ancestral genomes of bread wheat.</title>
        <authorList>
            <consortium name="International Wheat Genome Sequencing Consortium,"/>
            <person name="Marcussen T."/>
            <person name="Sandve S.R."/>
            <person name="Heier L."/>
            <person name="Spannagl M."/>
            <person name="Pfeifer M."/>
            <person name="Jakobsen K.S."/>
            <person name="Wulff B.B."/>
            <person name="Steuernagel B."/>
            <person name="Mayer K.F."/>
            <person name="Olsen O.A."/>
        </authorList>
    </citation>
    <scope>NUCLEOTIDE SEQUENCE [LARGE SCALE GENOMIC DNA]</scope>
    <source>
        <strain evidence="2">cv. AL8/78</strain>
    </source>
</reference>
<dbReference type="STRING" id="200361.A0A453R0F1"/>
<reference evidence="1" key="3">
    <citation type="journal article" date="2017" name="Nature">
        <title>Genome sequence of the progenitor of the wheat D genome Aegilops tauschii.</title>
        <authorList>
            <person name="Luo M.C."/>
            <person name="Gu Y.Q."/>
            <person name="Puiu D."/>
            <person name="Wang H."/>
            <person name="Twardziok S.O."/>
            <person name="Deal K.R."/>
            <person name="Huo N."/>
            <person name="Zhu T."/>
            <person name="Wang L."/>
            <person name="Wang Y."/>
            <person name="McGuire P.E."/>
            <person name="Liu S."/>
            <person name="Long H."/>
            <person name="Ramasamy R.K."/>
            <person name="Rodriguez J.C."/>
            <person name="Van S.L."/>
            <person name="Yuan L."/>
            <person name="Wang Z."/>
            <person name="Xia Z."/>
            <person name="Xiao L."/>
            <person name="Anderson O.D."/>
            <person name="Ouyang S."/>
            <person name="Liang Y."/>
            <person name="Zimin A.V."/>
            <person name="Pertea G."/>
            <person name="Qi P."/>
            <person name="Bennetzen J.L."/>
            <person name="Dai X."/>
            <person name="Dawson M.W."/>
            <person name="Muller H.G."/>
            <person name="Kugler K."/>
            <person name="Rivarola-Duarte L."/>
            <person name="Spannagl M."/>
            <person name="Mayer K.F.X."/>
            <person name="Lu F.H."/>
            <person name="Bevan M.W."/>
            <person name="Leroy P."/>
            <person name="Li P."/>
            <person name="You F.M."/>
            <person name="Sun Q."/>
            <person name="Liu Z."/>
            <person name="Lyons E."/>
            <person name="Wicker T."/>
            <person name="Salzberg S.L."/>
            <person name="Devos K.M."/>
            <person name="Dvorak J."/>
        </authorList>
    </citation>
    <scope>NUCLEOTIDE SEQUENCE [LARGE SCALE GENOMIC DNA]</scope>
    <source>
        <strain evidence="1">cv. AL8/78</strain>
    </source>
</reference>
<sequence length="55" mass="6020">MIALFGQEVIKLTETSITSAIQYLQNKGICLMAIALASDIYDQKGTYAAAIYTEM</sequence>
<dbReference type="EnsemblPlants" id="AET7Gv20398700.1">
    <property type="protein sequence ID" value="AET7Gv20398700.1"/>
    <property type="gene ID" value="AET7Gv20398700"/>
</dbReference>
<proteinExistence type="predicted"/>
<keyword evidence="2" id="KW-1185">Reference proteome</keyword>
<reference evidence="2" key="2">
    <citation type="journal article" date="2017" name="Nat. Plants">
        <title>The Aegilops tauschii genome reveals multiple impacts of transposons.</title>
        <authorList>
            <person name="Zhao G."/>
            <person name="Zou C."/>
            <person name="Li K."/>
            <person name="Wang K."/>
            <person name="Li T."/>
            <person name="Gao L."/>
            <person name="Zhang X."/>
            <person name="Wang H."/>
            <person name="Yang Z."/>
            <person name="Liu X."/>
            <person name="Jiang W."/>
            <person name="Mao L."/>
            <person name="Kong X."/>
            <person name="Jiao Y."/>
            <person name="Jia J."/>
        </authorList>
    </citation>
    <scope>NUCLEOTIDE SEQUENCE [LARGE SCALE GENOMIC DNA]</scope>
    <source>
        <strain evidence="2">cv. AL8/78</strain>
    </source>
</reference>
<evidence type="ECO:0000313" key="1">
    <source>
        <dbReference type="EnsemblPlants" id="AET7Gv20398700.1"/>
    </source>
</evidence>
<protein>
    <submittedName>
        <fullName evidence="1">Uncharacterized protein</fullName>
    </submittedName>
</protein>
<reference evidence="1" key="4">
    <citation type="submission" date="2019-03" db="UniProtKB">
        <authorList>
            <consortium name="EnsemblPlants"/>
        </authorList>
    </citation>
    <scope>IDENTIFICATION</scope>
</reference>
<organism evidence="1 2">
    <name type="scientific">Aegilops tauschii subsp. strangulata</name>
    <name type="common">Goatgrass</name>
    <dbReference type="NCBI Taxonomy" id="200361"/>
    <lineage>
        <taxon>Eukaryota</taxon>
        <taxon>Viridiplantae</taxon>
        <taxon>Streptophyta</taxon>
        <taxon>Embryophyta</taxon>
        <taxon>Tracheophyta</taxon>
        <taxon>Spermatophyta</taxon>
        <taxon>Magnoliopsida</taxon>
        <taxon>Liliopsida</taxon>
        <taxon>Poales</taxon>
        <taxon>Poaceae</taxon>
        <taxon>BOP clade</taxon>
        <taxon>Pooideae</taxon>
        <taxon>Triticodae</taxon>
        <taxon>Triticeae</taxon>
        <taxon>Triticinae</taxon>
        <taxon>Aegilops</taxon>
    </lineage>
</organism>